<dbReference type="GO" id="GO:0016740">
    <property type="term" value="F:transferase activity"/>
    <property type="evidence" value="ECO:0007669"/>
    <property type="project" value="UniProtKB-KW"/>
</dbReference>
<accession>A0A1T4SNZ2</accession>
<dbReference type="STRING" id="634771.SAMN04488128_103187"/>
<gene>
    <name evidence="1" type="ORF">SAMN04488128_103187</name>
</gene>
<dbReference type="Proteomes" id="UP000190367">
    <property type="component" value="Unassembled WGS sequence"/>
</dbReference>
<protein>
    <submittedName>
        <fullName evidence="1">Glycosyl transferase family 2</fullName>
    </submittedName>
</protein>
<dbReference type="SUPFAM" id="SSF53448">
    <property type="entry name" value="Nucleotide-diphospho-sugar transferases"/>
    <property type="match status" value="1"/>
</dbReference>
<reference evidence="2" key="1">
    <citation type="submission" date="2017-02" db="EMBL/GenBank/DDBJ databases">
        <authorList>
            <person name="Varghese N."/>
            <person name="Submissions S."/>
        </authorList>
    </citation>
    <scope>NUCLEOTIDE SEQUENCE [LARGE SCALE GENOMIC DNA]</scope>
    <source>
        <strain evidence="2">DSM 22224</strain>
    </source>
</reference>
<dbReference type="AlphaFoldDB" id="A0A1T4SNZ2"/>
<organism evidence="1 2">
    <name type="scientific">Chitinophaga eiseniae</name>
    <dbReference type="NCBI Taxonomy" id="634771"/>
    <lineage>
        <taxon>Bacteria</taxon>
        <taxon>Pseudomonadati</taxon>
        <taxon>Bacteroidota</taxon>
        <taxon>Chitinophagia</taxon>
        <taxon>Chitinophagales</taxon>
        <taxon>Chitinophagaceae</taxon>
        <taxon>Chitinophaga</taxon>
    </lineage>
</organism>
<dbReference type="RefSeq" id="WP_078670561.1">
    <property type="nucleotide sequence ID" value="NZ_FUWZ01000003.1"/>
</dbReference>
<dbReference type="OrthoDB" id="3177103at2"/>
<dbReference type="EMBL" id="FUWZ01000003">
    <property type="protein sequence ID" value="SKA29893.1"/>
    <property type="molecule type" value="Genomic_DNA"/>
</dbReference>
<evidence type="ECO:0000313" key="2">
    <source>
        <dbReference type="Proteomes" id="UP000190367"/>
    </source>
</evidence>
<name>A0A1T4SNZ2_9BACT</name>
<keyword evidence="1" id="KW-0808">Transferase</keyword>
<dbReference type="Gene3D" id="3.90.550.10">
    <property type="entry name" value="Spore Coat Polysaccharide Biosynthesis Protein SpsA, Chain A"/>
    <property type="match status" value="1"/>
</dbReference>
<dbReference type="InterPro" id="IPR029044">
    <property type="entry name" value="Nucleotide-diphossugar_trans"/>
</dbReference>
<sequence length="483" mass="55588">MMDQINQAIQILSDIKPARAYKVGIGVTTHNRPEIFPGTMAKIRTMAPSGAEIVLVDDASDQPAKGATYRFAKNVGIAQAKNKCLELLYKAGCDHFFLFDDDCYPIKQGWELPYINSKEPHLNYIFKDFASGPKMNDTIELYRDSEIIAYSHVRGCMIYCSREVLDKVGGMDPVFGKWGWEHPSWSDRIFMAGLTSFRFMDVVGSSEYIYSMDEHRQVKTTVGGQDRSAMIAKNQELYQQRRFSADFVPFYPKENIFLTCYLTNVTDTQNGRGKWTPNKADLAPLIASLKNTRLVVLTDCFESGIEGKVEFVKVSTAINPYFNRWILYRQFLMQNRHLYANAFCIDATDVEVLNEPDWTNLGDSLHVGDEDEQVDCKWLKDNHRNPVFNELFTRYGRHQLLNAGIIGGSVDRLIEFMRQLIDCYVFAKEAEHTQKKPAGDYTDMAMFNYILYINFTGKFQHGRQVNTKFKGDERNSYSYFKHK</sequence>
<keyword evidence="2" id="KW-1185">Reference proteome</keyword>
<evidence type="ECO:0000313" key="1">
    <source>
        <dbReference type="EMBL" id="SKA29893.1"/>
    </source>
</evidence>
<proteinExistence type="predicted"/>